<dbReference type="CDD" id="cd10567">
    <property type="entry name" value="SWIB-MDM2_like"/>
    <property type="match status" value="1"/>
</dbReference>
<evidence type="ECO:0000259" key="2">
    <source>
        <dbReference type="PROSITE" id="PS51925"/>
    </source>
</evidence>
<evidence type="ECO:0000256" key="1">
    <source>
        <dbReference type="SAM" id="MobiDB-lite"/>
    </source>
</evidence>
<evidence type="ECO:0000313" key="3">
    <source>
        <dbReference type="EMBL" id="QHT03717.1"/>
    </source>
</evidence>
<proteinExistence type="predicted"/>
<dbReference type="Gene3D" id="1.10.245.10">
    <property type="entry name" value="SWIB/MDM2 domain"/>
    <property type="match status" value="1"/>
</dbReference>
<feature type="compositionally biased region" description="Low complexity" evidence="1">
    <location>
        <begin position="1"/>
        <end position="18"/>
    </location>
</feature>
<name>A0A6C0CHG9_9ZZZZ</name>
<protein>
    <recommendedName>
        <fullName evidence="2">DM2 domain-containing protein</fullName>
    </recommendedName>
</protein>
<accession>A0A6C0CHG9</accession>
<feature type="region of interest" description="Disordered" evidence="1">
    <location>
        <begin position="1"/>
        <end position="35"/>
    </location>
</feature>
<feature type="domain" description="DM2" evidence="2">
    <location>
        <begin position="128"/>
        <end position="211"/>
    </location>
</feature>
<dbReference type="InterPro" id="IPR036885">
    <property type="entry name" value="SWIB_MDM2_dom_sf"/>
</dbReference>
<reference evidence="3" key="1">
    <citation type="journal article" date="2020" name="Nature">
        <title>Giant virus diversity and host interactions through global metagenomics.</title>
        <authorList>
            <person name="Schulz F."/>
            <person name="Roux S."/>
            <person name="Paez-Espino D."/>
            <person name="Jungbluth S."/>
            <person name="Walsh D.A."/>
            <person name="Denef V.J."/>
            <person name="McMahon K.D."/>
            <person name="Konstantinidis K.T."/>
            <person name="Eloe-Fadrosh E.A."/>
            <person name="Kyrpides N.C."/>
            <person name="Woyke T."/>
        </authorList>
    </citation>
    <scope>NUCLEOTIDE SEQUENCE</scope>
    <source>
        <strain evidence="3">GVMAG-M-3300021120-1</strain>
    </source>
</reference>
<dbReference type="PROSITE" id="PS51925">
    <property type="entry name" value="SWIB_MDM2"/>
    <property type="match status" value="1"/>
</dbReference>
<dbReference type="InterPro" id="IPR019835">
    <property type="entry name" value="SWIB_domain"/>
</dbReference>
<dbReference type="SMART" id="SM00151">
    <property type="entry name" value="SWIB"/>
    <property type="match status" value="1"/>
</dbReference>
<dbReference type="Pfam" id="PF02201">
    <property type="entry name" value="SWIB"/>
    <property type="match status" value="1"/>
</dbReference>
<sequence>MSKKTTAAPAAAAPAPATESAPVKTPRATKKAAAEVTVPVVEVATPAAEPVATETRSASVILSSLQESLKALSTEWSGRVRALVAEAGEAIKALKRDARSSKRRVRKDPSEMTAEEKAAWEARRANNAFLKLRPITDELASFMGLPAKSQKSQTDVTKFISNYVKEKQCFDPKFKRRIIPDAKLAKLLRVKDGEEVTYLNLQTFLKVHFIKPTA</sequence>
<dbReference type="InterPro" id="IPR003121">
    <property type="entry name" value="SWIB_MDM2_domain"/>
</dbReference>
<dbReference type="EMBL" id="MN739416">
    <property type="protein sequence ID" value="QHT03717.1"/>
    <property type="molecule type" value="Genomic_DNA"/>
</dbReference>
<organism evidence="3">
    <name type="scientific">viral metagenome</name>
    <dbReference type="NCBI Taxonomy" id="1070528"/>
    <lineage>
        <taxon>unclassified sequences</taxon>
        <taxon>metagenomes</taxon>
        <taxon>organismal metagenomes</taxon>
    </lineage>
</organism>
<dbReference type="AlphaFoldDB" id="A0A6C0CHG9"/>
<dbReference type="SUPFAM" id="SSF47592">
    <property type="entry name" value="SWIB/MDM2 domain"/>
    <property type="match status" value="1"/>
</dbReference>